<accession>A0A2P2QTG4</accession>
<dbReference type="AlphaFoldDB" id="A0A2P2QTG4"/>
<sequence>MPMKLKVGKCFNAISEDALMVSITICCRLKYASSERQAFGCNPGFKIETSLSN</sequence>
<dbReference type="EMBL" id="GGEC01089697">
    <property type="protein sequence ID" value="MBX70181.1"/>
    <property type="molecule type" value="Transcribed_RNA"/>
</dbReference>
<evidence type="ECO:0000313" key="1">
    <source>
        <dbReference type="EMBL" id="MBX70181.1"/>
    </source>
</evidence>
<proteinExistence type="predicted"/>
<name>A0A2P2QTG4_RHIMU</name>
<organism evidence="1">
    <name type="scientific">Rhizophora mucronata</name>
    <name type="common">Asiatic mangrove</name>
    <dbReference type="NCBI Taxonomy" id="61149"/>
    <lineage>
        <taxon>Eukaryota</taxon>
        <taxon>Viridiplantae</taxon>
        <taxon>Streptophyta</taxon>
        <taxon>Embryophyta</taxon>
        <taxon>Tracheophyta</taxon>
        <taxon>Spermatophyta</taxon>
        <taxon>Magnoliopsida</taxon>
        <taxon>eudicotyledons</taxon>
        <taxon>Gunneridae</taxon>
        <taxon>Pentapetalae</taxon>
        <taxon>rosids</taxon>
        <taxon>fabids</taxon>
        <taxon>Malpighiales</taxon>
        <taxon>Rhizophoraceae</taxon>
        <taxon>Rhizophora</taxon>
    </lineage>
</organism>
<reference evidence="1" key="1">
    <citation type="submission" date="2018-02" db="EMBL/GenBank/DDBJ databases">
        <title>Rhizophora mucronata_Transcriptome.</title>
        <authorList>
            <person name="Meera S.P."/>
            <person name="Sreeshan A."/>
            <person name="Augustine A."/>
        </authorList>
    </citation>
    <scope>NUCLEOTIDE SEQUENCE</scope>
    <source>
        <tissue evidence="1">Leaf</tissue>
    </source>
</reference>
<protein>
    <submittedName>
        <fullName evidence="1">Uncharacterized protein</fullName>
    </submittedName>
</protein>